<feature type="transmembrane region" description="Helical" evidence="2">
    <location>
        <begin position="833"/>
        <end position="854"/>
    </location>
</feature>
<sequence length="1066" mass="116335">MTPSEAQAKVIAATLICFEDFFCQLPLDKSDCHIAPDNTCKACKGHRCGRLTFIIMGTGLGTGRGTGKGVKGSWRVSVFLLLLTGWQAVLLPWAPLLLKDVGFPATYVGVLSGGTTMAASVGVALCLRAMRRSRSGAMRRLLLWLMLATAAVLQGCGAGLALRHLSRDGIMPSCVSGWLFAPTTSVLLLNNVTAQTSTTASSSNALPSQQPHKLTIPATTTQSPSPSLLPPNVSHVAGTTAKPYLSHNSTLRPTPINSTPITTTTTTTTSTTTTSTSITTTLIPAISLIKPPTTTMLPAATIPTVTTTPRHATAPPVTTSTIKYQGKVPLNSSFNTEGALTSGESSDSKGWEYESTDTGEETAEAPHKALVHQGKHKAAHKPQLPAPAHEDRPENNHNSKAHLPYVSPKKAEQDNNFRKVKYRMNHKSIQPQGDNDYLASQEYSDDDDDDASQEVGKYDNSDDSDKEMEDDYEDDHLKLPNDHRKTDNHFRSSFGKLPQSSENAFPAAARPVNFPSYQLKSLQQNVPPKFTANFHKPYIQGTQNNHENSFRNSHHTDLFTSDKRDQYRWSAPVPDDQERLSYSYHSNHHPQKHLLREPKSHRRHLPSRQIKDPADGIRQGVDNDLQKIISGYTNHGRNRRDLSVKETKSYVHDTKVTTNETKLQHHQELKNMENLLEVKSGTVQAGVAVAVLLVLGGLAGAGVEAAVAKLWHCIVHGYDENGVSHDVLQSTITHTFHLSTYGNHKTWTGITSAGWVTGASVVSILTCLAGAGGGGYGGLLGMHLALGMGALFLLLVLPIPYGSIDPPRTRRPLSLYLDDEVLREGVRRLTFHIWVFVNGSLAALSLTFSLWLLQEITAKGWLVSSQACAVGMTLVCESLALHTQQRLVTRWGLHGLMGVCQVSLVLHYGIMWVSRSVGMVVVAHAGMGVAMAFLWVAVKHNALLLATVSDQEREAWASWWCWRLGVSVGAAVWGAGVSGAGEKVRPLLLPATLITAILATFLCVTAVLSRRVFSLTLPMKRNSRAMRRVYHTLDLDIGNDEIDEEENDTAEDDWLVKRARKEGITL</sequence>
<gene>
    <name evidence="3" type="ORF">GWK47_029956</name>
</gene>
<accession>A0A8J5D5E6</accession>
<organism evidence="3 4">
    <name type="scientific">Chionoecetes opilio</name>
    <name type="common">Atlantic snow crab</name>
    <name type="synonym">Cancer opilio</name>
    <dbReference type="NCBI Taxonomy" id="41210"/>
    <lineage>
        <taxon>Eukaryota</taxon>
        <taxon>Metazoa</taxon>
        <taxon>Ecdysozoa</taxon>
        <taxon>Arthropoda</taxon>
        <taxon>Crustacea</taxon>
        <taxon>Multicrustacea</taxon>
        <taxon>Malacostraca</taxon>
        <taxon>Eumalacostraca</taxon>
        <taxon>Eucarida</taxon>
        <taxon>Decapoda</taxon>
        <taxon>Pleocyemata</taxon>
        <taxon>Brachyura</taxon>
        <taxon>Eubrachyura</taxon>
        <taxon>Majoidea</taxon>
        <taxon>Majidae</taxon>
        <taxon>Chionoecetes</taxon>
    </lineage>
</organism>
<feature type="region of interest" description="Disordered" evidence="1">
    <location>
        <begin position="244"/>
        <end position="275"/>
    </location>
</feature>
<feature type="compositionally biased region" description="Basic residues" evidence="1">
    <location>
        <begin position="586"/>
        <end position="606"/>
    </location>
</feature>
<comment type="caution">
    <text evidence="3">The sequence shown here is derived from an EMBL/GenBank/DDBJ whole genome shotgun (WGS) entry which is preliminary data.</text>
</comment>
<feature type="transmembrane region" description="Helical" evidence="2">
    <location>
        <begin position="959"/>
        <end position="981"/>
    </location>
</feature>
<feature type="compositionally biased region" description="Acidic residues" evidence="1">
    <location>
        <begin position="461"/>
        <end position="474"/>
    </location>
</feature>
<feature type="compositionally biased region" description="Basic residues" evidence="1">
    <location>
        <begin position="369"/>
        <end position="380"/>
    </location>
</feature>
<feature type="region of interest" description="Disordered" evidence="1">
    <location>
        <begin position="426"/>
        <end position="501"/>
    </location>
</feature>
<feature type="transmembrane region" description="Helical" evidence="2">
    <location>
        <begin position="753"/>
        <end position="774"/>
    </location>
</feature>
<reference evidence="3" key="1">
    <citation type="submission" date="2020-07" db="EMBL/GenBank/DDBJ databases">
        <title>The High-quality genome of the commercially important snow crab, Chionoecetes opilio.</title>
        <authorList>
            <person name="Jeong J.-H."/>
            <person name="Ryu S."/>
        </authorList>
    </citation>
    <scope>NUCLEOTIDE SEQUENCE</scope>
    <source>
        <strain evidence="3">MADBK_172401_WGS</strain>
        <tissue evidence="3">Digestive gland</tissue>
    </source>
</reference>
<dbReference type="SUPFAM" id="SSF103473">
    <property type="entry name" value="MFS general substrate transporter"/>
    <property type="match status" value="2"/>
</dbReference>
<dbReference type="EMBL" id="JACEEZ010000991">
    <property type="protein sequence ID" value="KAG0729630.1"/>
    <property type="molecule type" value="Genomic_DNA"/>
</dbReference>
<feature type="compositionally biased region" description="Basic and acidic residues" evidence="1">
    <location>
        <begin position="475"/>
        <end position="490"/>
    </location>
</feature>
<feature type="compositionally biased region" description="Polar residues" evidence="1">
    <location>
        <begin position="330"/>
        <end position="345"/>
    </location>
</feature>
<dbReference type="InterPro" id="IPR036259">
    <property type="entry name" value="MFS_trans_sf"/>
</dbReference>
<keyword evidence="2" id="KW-0472">Membrane</keyword>
<keyword evidence="2" id="KW-0812">Transmembrane</keyword>
<feature type="compositionally biased region" description="Acidic residues" evidence="1">
    <location>
        <begin position="354"/>
        <end position="363"/>
    </location>
</feature>
<feature type="transmembrane region" description="Helical" evidence="2">
    <location>
        <begin position="74"/>
        <end position="94"/>
    </location>
</feature>
<feature type="transmembrane region" description="Helical" evidence="2">
    <location>
        <begin position="780"/>
        <end position="801"/>
    </location>
</feature>
<feature type="transmembrane region" description="Helical" evidence="2">
    <location>
        <begin position="685"/>
        <end position="707"/>
    </location>
</feature>
<feature type="compositionally biased region" description="Low complexity" evidence="1">
    <location>
        <begin position="253"/>
        <end position="275"/>
    </location>
</feature>
<proteinExistence type="predicted"/>
<dbReference type="AlphaFoldDB" id="A0A8J5D5E6"/>
<feature type="transmembrane region" description="Helical" evidence="2">
    <location>
        <begin position="106"/>
        <end position="129"/>
    </location>
</feature>
<keyword evidence="4" id="KW-1185">Reference proteome</keyword>
<feature type="region of interest" description="Disordered" evidence="1">
    <location>
        <begin position="586"/>
        <end position="619"/>
    </location>
</feature>
<evidence type="ECO:0000256" key="2">
    <source>
        <dbReference type="SAM" id="Phobius"/>
    </source>
</evidence>
<feature type="compositionally biased region" description="Basic and acidic residues" evidence="1">
    <location>
        <begin position="388"/>
        <end position="397"/>
    </location>
</feature>
<feature type="compositionally biased region" description="Acidic residues" evidence="1">
    <location>
        <begin position="443"/>
        <end position="452"/>
    </location>
</feature>
<evidence type="ECO:0000256" key="1">
    <source>
        <dbReference type="SAM" id="MobiDB-lite"/>
    </source>
</evidence>
<feature type="region of interest" description="Disordered" evidence="1">
    <location>
        <begin position="329"/>
        <end position="414"/>
    </location>
</feature>
<protein>
    <submittedName>
        <fullName evidence="3">Uncharacterized protein</fullName>
    </submittedName>
</protein>
<feature type="transmembrane region" description="Helical" evidence="2">
    <location>
        <begin position="141"/>
        <end position="162"/>
    </location>
</feature>
<feature type="transmembrane region" description="Helical" evidence="2">
    <location>
        <begin position="987"/>
        <end position="1009"/>
    </location>
</feature>
<name>A0A8J5D5E6_CHIOP</name>
<keyword evidence="2" id="KW-1133">Transmembrane helix</keyword>
<feature type="transmembrane region" description="Helical" evidence="2">
    <location>
        <begin position="917"/>
        <end position="938"/>
    </location>
</feature>
<dbReference type="OrthoDB" id="6381107at2759"/>
<evidence type="ECO:0000313" key="3">
    <source>
        <dbReference type="EMBL" id="KAG0729630.1"/>
    </source>
</evidence>
<evidence type="ECO:0000313" key="4">
    <source>
        <dbReference type="Proteomes" id="UP000770661"/>
    </source>
</evidence>
<dbReference type="Proteomes" id="UP000770661">
    <property type="component" value="Unassembled WGS sequence"/>
</dbReference>